<dbReference type="Pfam" id="PF18962">
    <property type="entry name" value="Por_Secre_tail"/>
    <property type="match status" value="1"/>
</dbReference>
<evidence type="ECO:0000313" key="4">
    <source>
        <dbReference type="Proteomes" id="UP000719267"/>
    </source>
</evidence>
<evidence type="ECO:0000256" key="1">
    <source>
        <dbReference type="ARBA" id="ARBA00022729"/>
    </source>
</evidence>
<evidence type="ECO:0000259" key="2">
    <source>
        <dbReference type="Pfam" id="PF18962"/>
    </source>
</evidence>
<sequence>MTFEYDNSKNQAKRIYDYYSENEGSDRNRILSSQTTLNESEYYLNRIPTKNIQNKNNPGQSTQSITVYPNPASKVVYFEINNNLKNLIAGISIQNLNGQMLYYIPYKNSNQQTIDIAQLSAGEYLMVFTLKSGEKITKKILKG</sequence>
<organism evidence="3 4">
    <name type="scientific">Mesonia aestuariivivens</name>
    <dbReference type="NCBI Taxonomy" id="2796128"/>
    <lineage>
        <taxon>Bacteria</taxon>
        <taxon>Pseudomonadati</taxon>
        <taxon>Bacteroidota</taxon>
        <taxon>Flavobacteriia</taxon>
        <taxon>Flavobacteriales</taxon>
        <taxon>Flavobacteriaceae</taxon>
        <taxon>Mesonia</taxon>
    </lineage>
</organism>
<dbReference type="Proteomes" id="UP000719267">
    <property type="component" value="Unassembled WGS sequence"/>
</dbReference>
<name>A0ABS6W335_9FLAO</name>
<comment type="caution">
    <text evidence="3">The sequence shown here is derived from an EMBL/GenBank/DDBJ whole genome shotgun (WGS) entry which is preliminary data.</text>
</comment>
<keyword evidence="1" id="KW-0732">Signal</keyword>
<accession>A0ABS6W335</accession>
<protein>
    <submittedName>
        <fullName evidence="3">T9SS type A sorting domain-containing protein</fullName>
    </submittedName>
</protein>
<evidence type="ECO:0000313" key="3">
    <source>
        <dbReference type="EMBL" id="MBW2961952.1"/>
    </source>
</evidence>
<gene>
    <name evidence="3" type="ORF">KW502_09090</name>
</gene>
<feature type="domain" description="Secretion system C-terminal sorting" evidence="2">
    <location>
        <begin position="67"/>
        <end position="140"/>
    </location>
</feature>
<dbReference type="EMBL" id="JAHWDF010000008">
    <property type="protein sequence ID" value="MBW2961952.1"/>
    <property type="molecule type" value="Genomic_DNA"/>
</dbReference>
<dbReference type="RefSeq" id="WP_219040238.1">
    <property type="nucleotide sequence ID" value="NZ_JAHWDF010000008.1"/>
</dbReference>
<reference evidence="3 4" key="1">
    <citation type="submission" date="2021-07" db="EMBL/GenBank/DDBJ databases">
        <title>Mesonia aestuariivivens sp. nov., isolated from a tidal flat.</title>
        <authorList>
            <person name="Kim Y.-O."/>
            <person name="Yoon J.-H."/>
        </authorList>
    </citation>
    <scope>NUCLEOTIDE SEQUENCE [LARGE SCALE GENOMIC DNA]</scope>
    <source>
        <strain evidence="3 4">JHPTF-M18</strain>
    </source>
</reference>
<proteinExistence type="predicted"/>
<dbReference type="InterPro" id="IPR026444">
    <property type="entry name" value="Secre_tail"/>
</dbReference>
<dbReference type="NCBIfam" id="TIGR04183">
    <property type="entry name" value="Por_Secre_tail"/>
    <property type="match status" value="1"/>
</dbReference>
<keyword evidence="4" id="KW-1185">Reference proteome</keyword>